<reference evidence="10 13" key="2">
    <citation type="submission" date="2018-05" db="EMBL/GenBank/DDBJ databases">
        <title>Genomic Encyclopedia of Type Strains, Phase IV (KMG-IV): sequencing the most valuable type-strain genomes for metagenomic binning, comparative biology and taxonomic classification.</title>
        <authorList>
            <person name="Goeker M."/>
        </authorList>
    </citation>
    <scope>NUCLEOTIDE SEQUENCE [LARGE SCALE GENOMIC DNA]</scope>
    <source>
        <strain evidence="10 13">DSM 28816</strain>
    </source>
</reference>
<feature type="transmembrane region" description="Helical" evidence="9">
    <location>
        <begin position="304"/>
        <end position="327"/>
    </location>
</feature>
<dbReference type="PANTHER" id="PTHR21716">
    <property type="entry name" value="TRANSMEMBRANE PROTEIN"/>
    <property type="match status" value="1"/>
</dbReference>
<feature type="transmembrane region" description="Helical" evidence="9">
    <location>
        <begin position="189"/>
        <end position="211"/>
    </location>
</feature>
<dbReference type="Pfam" id="PF01594">
    <property type="entry name" value="AI-2E_transport"/>
    <property type="match status" value="1"/>
</dbReference>
<gene>
    <name evidence="10" type="ORF">C8E03_101267</name>
    <name evidence="11" type="ORF">CG710_003030</name>
</gene>
<feature type="coiled-coil region" evidence="8">
    <location>
        <begin position="420"/>
        <end position="447"/>
    </location>
</feature>
<sequence length="448" mass="50864">MRYHWDKKYLYWGVTAFFVIAVSILFFYGVFHNNKLVNFFDKLITILMPIIYGMIIAYLLAPVVNYLEKHIFFPFFFNKCNMKQKKKSRKRIRGLAIFITLSIAILSVVGLFSLLLPQLFISMSSLIATFPTNYENFSKLLGEILVKNPDLESTVTSNLDAVSGYIEQYLNQQILPKMNDIFVQFSSGILNFIGVLNNLLIGVIVSIYVLSSKELFAAQSKKLVYAALKPYRANILIKNLRLTNDMFSGFISGKLLDSFLIGILCFIGTKLLNTPYPVLVSVIIGVTNVIPFFGPYLGAIPCGILILFVDPLQFFYFIVFIIILQTFDGNILGPKILGHSTGLSSFWIIVAILLGGGLFGILGMFIGVPVFAVIYALVKAFVNRSLIAHNLPHKTTDYYNLDYIDEDTFHKFYNRNEKEESKLHSKLEEIKAKIEVKEDQNRSNNTKK</sequence>
<evidence type="ECO:0000313" key="10">
    <source>
        <dbReference type="EMBL" id="PXV95637.1"/>
    </source>
</evidence>
<proteinExistence type="inferred from homology"/>
<evidence type="ECO:0000256" key="3">
    <source>
        <dbReference type="ARBA" id="ARBA00022448"/>
    </source>
</evidence>
<keyword evidence="12" id="KW-1185">Reference proteome</keyword>
<comment type="subcellular location">
    <subcellularLocation>
        <location evidence="1">Cell membrane</location>
        <topology evidence="1">Multi-pass membrane protein</topology>
    </subcellularLocation>
</comment>
<feature type="transmembrane region" description="Helical" evidence="9">
    <location>
        <begin position="278"/>
        <end position="297"/>
    </location>
</feature>
<feature type="transmembrane region" description="Helical" evidence="9">
    <location>
        <begin position="9"/>
        <end position="31"/>
    </location>
</feature>
<keyword evidence="6 9" id="KW-1133">Transmembrane helix</keyword>
<keyword evidence="4" id="KW-1003">Cell membrane</keyword>
<comment type="similarity">
    <text evidence="2">Belongs to the autoinducer-2 exporter (AI-2E) (TC 2.A.86) family.</text>
</comment>
<evidence type="ECO:0000313" key="12">
    <source>
        <dbReference type="Proteomes" id="UP000216411"/>
    </source>
</evidence>
<keyword evidence="8" id="KW-0175">Coiled coil</keyword>
<evidence type="ECO:0000256" key="9">
    <source>
        <dbReference type="SAM" id="Phobius"/>
    </source>
</evidence>
<evidence type="ECO:0000256" key="4">
    <source>
        <dbReference type="ARBA" id="ARBA00022475"/>
    </source>
</evidence>
<evidence type="ECO:0000256" key="1">
    <source>
        <dbReference type="ARBA" id="ARBA00004651"/>
    </source>
</evidence>
<dbReference type="Proteomes" id="UP000247523">
    <property type="component" value="Unassembled WGS sequence"/>
</dbReference>
<evidence type="ECO:0000256" key="6">
    <source>
        <dbReference type="ARBA" id="ARBA00022989"/>
    </source>
</evidence>
<reference evidence="11" key="3">
    <citation type="submission" date="2018-07" db="EMBL/GenBank/DDBJ databases">
        <authorList>
            <person name="Quirk P.G."/>
            <person name="Krulwich T.A."/>
        </authorList>
    </citation>
    <scope>NUCLEOTIDE SEQUENCE</scope>
    <source>
        <strain evidence="11">CCRI-19302</strain>
    </source>
</reference>
<dbReference type="EMBL" id="QICS01000001">
    <property type="protein sequence ID" value="PXV95637.1"/>
    <property type="molecule type" value="Genomic_DNA"/>
</dbReference>
<protein>
    <submittedName>
        <fullName evidence="11">AI-2E family transporter</fullName>
    </submittedName>
    <submittedName>
        <fullName evidence="10">Putative PurR-regulated permease PerM</fullName>
    </submittedName>
</protein>
<dbReference type="EMBL" id="NOKA02000002">
    <property type="protein sequence ID" value="RDY32925.1"/>
    <property type="molecule type" value="Genomic_DNA"/>
</dbReference>
<keyword evidence="7 9" id="KW-0472">Membrane</keyword>
<evidence type="ECO:0000256" key="2">
    <source>
        <dbReference type="ARBA" id="ARBA00009773"/>
    </source>
</evidence>
<evidence type="ECO:0000313" key="11">
    <source>
        <dbReference type="EMBL" id="RDY32925.1"/>
    </source>
</evidence>
<keyword evidence="3" id="KW-0813">Transport</keyword>
<evidence type="ECO:0000256" key="5">
    <source>
        <dbReference type="ARBA" id="ARBA00022692"/>
    </source>
</evidence>
<accession>A0A255IN29</accession>
<dbReference type="InterPro" id="IPR002549">
    <property type="entry name" value="AI-2E-like"/>
</dbReference>
<dbReference type="PANTHER" id="PTHR21716:SF53">
    <property type="entry name" value="PERMEASE PERM-RELATED"/>
    <property type="match status" value="1"/>
</dbReference>
<feature type="transmembrane region" description="Helical" evidence="9">
    <location>
        <begin position="92"/>
        <end position="116"/>
    </location>
</feature>
<feature type="transmembrane region" description="Helical" evidence="9">
    <location>
        <begin position="347"/>
        <end position="378"/>
    </location>
</feature>
<name>A0A255IN29_9FIRM</name>
<dbReference type="OrthoDB" id="9793390at2"/>
<feature type="transmembrane region" description="Helical" evidence="9">
    <location>
        <begin position="255"/>
        <end position="272"/>
    </location>
</feature>
<feature type="transmembrane region" description="Helical" evidence="9">
    <location>
        <begin position="43"/>
        <end position="67"/>
    </location>
</feature>
<dbReference type="GO" id="GO:0055085">
    <property type="term" value="P:transmembrane transport"/>
    <property type="evidence" value="ECO:0007669"/>
    <property type="project" value="TreeGrafter"/>
</dbReference>
<dbReference type="RefSeq" id="WP_094376791.1">
    <property type="nucleotide sequence ID" value="NZ_NOKA02000002.1"/>
</dbReference>
<organism evidence="11 12">
    <name type="scientific">Lachnotalea glycerini</name>
    <dbReference type="NCBI Taxonomy" id="1763509"/>
    <lineage>
        <taxon>Bacteria</taxon>
        <taxon>Bacillati</taxon>
        <taxon>Bacillota</taxon>
        <taxon>Clostridia</taxon>
        <taxon>Lachnospirales</taxon>
        <taxon>Lachnospiraceae</taxon>
        <taxon>Lachnotalea</taxon>
    </lineage>
</organism>
<comment type="caution">
    <text evidence="11">The sequence shown here is derived from an EMBL/GenBank/DDBJ whole genome shotgun (WGS) entry which is preliminary data.</text>
</comment>
<reference evidence="11 12" key="1">
    <citation type="journal article" date="2017" name="Genome Announc.">
        <title>Draft Genome Sequence of a Sporulating and Motile Strain of Lachnotalea glycerini Isolated from Water in Quebec City, Canada.</title>
        <authorList>
            <person name="Maheux A.F."/>
            <person name="Boudreau D.K."/>
            <person name="Berube E."/>
            <person name="Boissinot M."/>
            <person name="Raymond F."/>
            <person name="Brodeur S."/>
            <person name="Corbeil J."/>
            <person name="Isabel S."/>
            <person name="Omar R.F."/>
            <person name="Bergeron M.G."/>
        </authorList>
    </citation>
    <scope>NUCLEOTIDE SEQUENCE [LARGE SCALE GENOMIC DNA]</scope>
    <source>
        <strain evidence="11 12">CCRI-19302</strain>
    </source>
</reference>
<keyword evidence="5 9" id="KW-0812">Transmembrane</keyword>
<evidence type="ECO:0000256" key="7">
    <source>
        <dbReference type="ARBA" id="ARBA00023136"/>
    </source>
</evidence>
<evidence type="ECO:0000256" key="8">
    <source>
        <dbReference type="SAM" id="Coils"/>
    </source>
</evidence>
<dbReference type="Proteomes" id="UP000216411">
    <property type="component" value="Unassembled WGS sequence"/>
</dbReference>
<evidence type="ECO:0000313" key="13">
    <source>
        <dbReference type="Proteomes" id="UP000247523"/>
    </source>
</evidence>
<dbReference type="GO" id="GO:0005886">
    <property type="term" value="C:plasma membrane"/>
    <property type="evidence" value="ECO:0007669"/>
    <property type="project" value="UniProtKB-SubCell"/>
</dbReference>
<dbReference type="AlphaFoldDB" id="A0A255IN29"/>